<keyword evidence="1" id="KW-0472">Membrane</keyword>
<keyword evidence="1" id="KW-0812">Transmembrane</keyword>
<dbReference type="Pfam" id="PF10011">
    <property type="entry name" value="DUF2254"/>
    <property type="match status" value="1"/>
</dbReference>
<feature type="transmembrane region" description="Helical" evidence="1">
    <location>
        <begin position="61"/>
        <end position="87"/>
    </location>
</feature>
<evidence type="ECO:0000313" key="2">
    <source>
        <dbReference type="EMBL" id="APC47082.1"/>
    </source>
</evidence>
<dbReference type="EMBL" id="CP017962">
    <property type="protein sequence ID" value="APC47082.1"/>
    <property type="molecule type" value="Genomic_DNA"/>
</dbReference>
<evidence type="ECO:0000256" key="1">
    <source>
        <dbReference type="SAM" id="Phobius"/>
    </source>
</evidence>
<dbReference type="GeneID" id="71513198"/>
<dbReference type="KEGG" id="vhl:BME96_02230"/>
<proteinExistence type="predicted"/>
<evidence type="ECO:0000313" key="3">
    <source>
        <dbReference type="Proteomes" id="UP000182945"/>
    </source>
</evidence>
<organism evidence="2 3">
    <name type="scientific">Virgibacillus halodenitrificans</name>
    <name type="common">Bacillus halodenitrificans</name>
    <dbReference type="NCBI Taxonomy" id="1482"/>
    <lineage>
        <taxon>Bacteria</taxon>
        <taxon>Bacillati</taxon>
        <taxon>Bacillota</taxon>
        <taxon>Bacilli</taxon>
        <taxon>Bacillales</taxon>
        <taxon>Bacillaceae</taxon>
        <taxon>Virgibacillus</taxon>
    </lineage>
</organism>
<dbReference type="RefSeq" id="WP_071648176.1">
    <property type="nucleotide sequence ID" value="NZ_CP017962.1"/>
</dbReference>
<name>A0AAC9IXN3_VIRHA</name>
<gene>
    <name evidence="2" type="ORF">BME96_02230</name>
</gene>
<sequence length="432" mass="50385">MYQKKFWMKVRGSYWFVPLLYGITSILLVIGSMFADKWIIGSFKDSLPSILLTNSGIAKELYGSLVTAILTMTTISFSVIMVVLTTYSTQFSPRTLQDFMRSKMTHHVLGVYCFGFIYALLNLVLAGKENTFLGPIFMVFIAITSLAFFIYFIHHSARWLQVNNLVGKLRKDATRVIRDTFKESHFPENEKWDSEEIKKIKQTNMETIYAMNPGYVQHVEWTELIKWAIKKDCVIEVQVNTGDFLPEGYPIMHVYQVDKKINKKEINHLLVVGQERTDIQDAEFTLQKLVEISLKAISPAMNDPHTAINCINRIGTALADIGRHYKEINYFSDQEGQLRIMRTPKKFEDYLYKSFYQIMNYGKDDVSILYSLIEVLYNLALVSDLNIKRKIWDFHFYIIEGINWDCLHEMDRNHLSHIYDKFKACCNMEKTT</sequence>
<dbReference type="InterPro" id="IPR018723">
    <property type="entry name" value="DUF2254_membrane"/>
</dbReference>
<feature type="transmembrane region" description="Helical" evidence="1">
    <location>
        <begin position="108"/>
        <end position="126"/>
    </location>
</feature>
<protein>
    <recommendedName>
        <fullName evidence="4">DUF2254 domain-containing protein</fullName>
    </recommendedName>
</protein>
<feature type="transmembrane region" description="Helical" evidence="1">
    <location>
        <begin position="12"/>
        <end position="35"/>
    </location>
</feature>
<dbReference type="AlphaFoldDB" id="A0AAC9IXN3"/>
<evidence type="ECO:0008006" key="4">
    <source>
        <dbReference type="Google" id="ProtNLM"/>
    </source>
</evidence>
<feature type="transmembrane region" description="Helical" evidence="1">
    <location>
        <begin position="132"/>
        <end position="153"/>
    </location>
</feature>
<dbReference type="Proteomes" id="UP000182945">
    <property type="component" value="Chromosome"/>
</dbReference>
<reference evidence="2 3" key="1">
    <citation type="submission" date="2016-11" db="EMBL/GenBank/DDBJ databases">
        <title>Complete genome sequencing of Virgibacillus halodenitrificans PDB-F2.</title>
        <authorList>
            <person name="Sun Z."/>
            <person name="Zhou Y."/>
            <person name="Li H."/>
        </authorList>
    </citation>
    <scope>NUCLEOTIDE SEQUENCE [LARGE SCALE GENOMIC DNA]</scope>
    <source>
        <strain evidence="2 3">PDB-F2</strain>
    </source>
</reference>
<accession>A0AAC9IXN3</accession>
<keyword evidence="1" id="KW-1133">Transmembrane helix</keyword>